<feature type="domain" description="Nucleoside phosphorylase" evidence="5">
    <location>
        <begin position="22"/>
        <end position="271"/>
    </location>
</feature>
<keyword evidence="2 4" id="KW-0808">Transferase</keyword>
<dbReference type="InterPro" id="IPR000845">
    <property type="entry name" value="Nucleoside_phosphorylase_d"/>
</dbReference>
<dbReference type="GeneID" id="108632008"/>
<name>A0AAJ7SC61_9HYME</name>
<evidence type="ECO:0000313" key="6">
    <source>
        <dbReference type="Proteomes" id="UP000694925"/>
    </source>
</evidence>
<gene>
    <name evidence="7" type="primary">LOC108632008</name>
</gene>
<comment type="subunit">
    <text evidence="4">Homotrimer.</text>
</comment>
<dbReference type="RefSeq" id="XP_026675154.1">
    <property type="nucleotide sequence ID" value="XM_026819353.1"/>
</dbReference>
<dbReference type="EC" id="2.4.2.28" evidence="4"/>
<dbReference type="SUPFAM" id="SSF53167">
    <property type="entry name" value="Purine and uridine phosphorylases"/>
    <property type="match status" value="1"/>
</dbReference>
<protein>
    <recommendedName>
        <fullName evidence="4">S-methyl-5'-thioadenosine phosphorylase</fullName>
        <ecNumber evidence="4">2.4.2.28</ecNumber>
    </recommendedName>
    <alternativeName>
        <fullName evidence="4">5'-methylthioadenosine phosphorylase</fullName>
        <shortName evidence="4">MTA phosphorylase</shortName>
        <shortName evidence="4">MTAP</shortName>
        <shortName evidence="4">MTAPase</shortName>
    </alternativeName>
</protein>
<keyword evidence="3 4" id="KW-0660">Purine salvage</keyword>
<dbReference type="Gene3D" id="3.40.50.1580">
    <property type="entry name" value="Nucleoside phosphorylase domain"/>
    <property type="match status" value="1"/>
</dbReference>
<dbReference type="InterPro" id="IPR018099">
    <property type="entry name" value="Purine_phosphorylase-2_CS"/>
</dbReference>
<comment type="pathway">
    <text evidence="4">Amino-acid biosynthesis; L-methionine biosynthesis via salvage pathway; S-methyl-5-thio-alpha-D-ribose 1-phosphate from S-methyl-5'-thioadenosine (phosphorylase route): step 1/1.</text>
</comment>
<dbReference type="InterPro" id="IPR010044">
    <property type="entry name" value="MTAP"/>
</dbReference>
<dbReference type="InterPro" id="IPR035994">
    <property type="entry name" value="Nucleoside_phosphorylase_sf"/>
</dbReference>
<feature type="binding site" evidence="4">
    <location>
        <begin position="76"/>
        <end position="77"/>
    </location>
    <ligand>
        <name>phosphate</name>
        <dbReference type="ChEBI" id="CHEBI:43474"/>
    </ligand>
</feature>
<dbReference type="CDD" id="cd09010">
    <property type="entry name" value="MTAP_SsMTAPII_like_MTIP"/>
    <property type="match status" value="1"/>
</dbReference>
<keyword evidence="6" id="KW-1185">Reference proteome</keyword>
<keyword evidence="4" id="KW-0539">Nucleus</keyword>
<feature type="site" description="Important for substrate specificity" evidence="4">
    <location>
        <position position="249"/>
    </location>
</feature>
<evidence type="ECO:0000313" key="7">
    <source>
        <dbReference type="RefSeq" id="XP_026675154.1"/>
    </source>
</evidence>
<dbReference type="GO" id="GO:0006166">
    <property type="term" value="P:purine ribonucleoside salvage"/>
    <property type="evidence" value="ECO:0007669"/>
    <property type="project" value="UniProtKB-KW"/>
</dbReference>
<dbReference type="HAMAP" id="MF_01963">
    <property type="entry name" value="MTAP"/>
    <property type="match status" value="1"/>
</dbReference>
<proteinExistence type="inferred from homology"/>
<evidence type="ECO:0000256" key="1">
    <source>
        <dbReference type="ARBA" id="ARBA00022676"/>
    </source>
</evidence>
<feature type="binding site" evidence="4">
    <location>
        <begin position="109"/>
        <end position="110"/>
    </location>
    <ligand>
        <name>phosphate</name>
        <dbReference type="ChEBI" id="CHEBI:43474"/>
    </ligand>
</feature>
<dbReference type="GO" id="GO:0005829">
    <property type="term" value="C:cytosol"/>
    <property type="evidence" value="ECO:0007669"/>
    <property type="project" value="TreeGrafter"/>
</dbReference>
<feature type="binding site" evidence="4">
    <location>
        <position position="29"/>
    </location>
    <ligand>
        <name>phosphate</name>
        <dbReference type="ChEBI" id="CHEBI:43474"/>
    </ligand>
</feature>
<comment type="similarity">
    <text evidence="4">Belongs to the PNP/MTAP phosphorylase family. MTAP subfamily.</text>
</comment>
<dbReference type="PANTHER" id="PTHR42679:SF2">
    <property type="entry name" value="S-METHYL-5'-THIOADENOSINE PHOSPHORYLASE"/>
    <property type="match status" value="1"/>
</dbReference>
<evidence type="ECO:0000256" key="4">
    <source>
        <dbReference type="HAMAP-Rule" id="MF_03155"/>
    </source>
</evidence>
<keyword evidence="4" id="KW-0963">Cytoplasm</keyword>
<comment type="subcellular location">
    <subcellularLocation>
        <location evidence="4">Cytoplasm</location>
    </subcellularLocation>
    <subcellularLocation>
        <location evidence="4">Nucleus</location>
    </subcellularLocation>
</comment>
<reference evidence="7" key="1">
    <citation type="submission" date="2025-08" db="UniProtKB">
        <authorList>
            <consortium name="RefSeq"/>
        </authorList>
    </citation>
    <scope>IDENTIFICATION</scope>
    <source>
        <tissue evidence="7">Whole body</tissue>
    </source>
</reference>
<dbReference type="Pfam" id="PF01048">
    <property type="entry name" value="PNP_UDP_1"/>
    <property type="match status" value="1"/>
</dbReference>
<sequence>MSIYKVKVNRCFKGCKDFEFRKIGIIGGSGLDDPEKQILDSRSITKKEDAKNDFGVPSSDLFNGTLNGVDVVLLSRHGQGHTISPSNVNYRANIEALRLAGCTHILASTACGSLVESITRGQLVIPDSFLDRTVKRNTTFYDGTSKKYPGVCHVPMEPCFDPTTSKILYNVGQELGYDIKKGGTVVSIEGPRFSSKAESKAMRIWGGELINMTTCPEVYLAKEAGLLYAAVAMATDYDCWRDSDDNVHAADVIKVFKENVIKIREILTKAVHIINEKNWDKEIDALKDLLRSSNISS</sequence>
<dbReference type="PROSITE" id="PS01240">
    <property type="entry name" value="PNP_MTAP_2"/>
    <property type="match status" value="1"/>
</dbReference>
<dbReference type="PANTHER" id="PTHR42679">
    <property type="entry name" value="S-METHYL-5'-THIOADENOSINE PHOSPHORYLASE"/>
    <property type="match status" value="1"/>
</dbReference>
<dbReference type="GO" id="GO:0019509">
    <property type="term" value="P:L-methionine salvage from methylthioadenosine"/>
    <property type="evidence" value="ECO:0007669"/>
    <property type="project" value="UniProtKB-UniRule"/>
</dbReference>
<evidence type="ECO:0000259" key="5">
    <source>
        <dbReference type="Pfam" id="PF01048"/>
    </source>
</evidence>
<accession>A0AAJ7SC61</accession>
<dbReference type="GO" id="GO:0005634">
    <property type="term" value="C:nucleus"/>
    <property type="evidence" value="ECO:0007669"/>
    <property type="project" value="UniProtKB-SubCell"/>
</dbReference>
<dbReference type="AlphaFoldDB" id="A0AAJ7SC61"/>
<feature type="binding site" evidence="4">
    <location>
        <position position="212"/>
    </location>
    <ligand>
        <name>substrate</name>
    </ligand>
</feature>
<feature type="site" description="Important for substrate specificity" evidence="4">
    <location>
        <position position="194"/>
    </location>
</feature>
<comment type="function">
    <text evidence="4">Catalyzes the reversible phosphorylation of S-methyl-5'-thioadenosine (MTA) to adenine and 5-methylthioribose-1-phosphate. Involved in the breakdown of MTA, a major by-product of polyamine biosynthesis. Responsible for the first step in the methionine salvage pathway after MTA has been generated from S-adenosylmethionine. Has broad substrate specificity with 6-aminopurine nucleosides as preferred substrates.</text>
</comment>
<organism evidence="6 7">
    <name type="scientific">Ceratina calcarata</name>
    <dbReference type="NCBI Taxonomy" id="156304"/>
    <lineage>
        <taxon>Eukaryota</taxon>
        <taxon>Metazoa</taxon>
        <taxon>Ecdysozoa</taxon>
        <taxon>Arthropoda</taxon>
        <taxon>Hexapoda</taxon>
        <taxon>Insecta</taxon>
        <taxon>Pterygota</taxon>
        <taxon>Neoptera</taxon>
        <taxon>Endopterygota</taxon>
        <taxon>Hymenoptera</taxon>
        <taxon>Apocrita</taxon>
        <taxon>Aculeata</taxon>
        <taxon>Apoidea</taxon>
        <taxon>Anthophila</taxon>
        <taxon>Apidae</taxon>
        <taxon>Ceratina</taxon>
        <taxon>Zadontomerus</taxon>
    </lineage>
</organism>
<keyword evidence="1 4" id="KW-0328">Glycosyltransferase</keyword>
<dbReference type="GO" id="GO:0017061">
    <property type="term" value="F:S-methyl-5-thioadenosine phosphorylase activity"/>
    <property type="evidence" value="ECO:0007669"/>
    <property type="project" value="UniProtKB-UniRule"/>
</dbReference>
<feature type="binding site" evidence="4">
    <location>
        <position position="213"/>
    </location>
    <ligand>
        <name>phosphate</name>
        <dbReference type="ChEBI" id="CHEBI:43474"/>
    </ligand>
</feature>
<evidence type="ECO:0000256" key="2">
    <source>
        <dbReference type="ARBA" id="ARBA00022679"/>
    </source>
</evidence>
<comment type="catalytic activity">
    <reaction evidence="4">
        <text>S-methyl-5'-thioadenosine + phosphate = 5-(methylsulfanyl)-alpha-D-ribose 1-phosphate + adenine</text>
        <dbReference type="Rhea" id="RHEA:11852"/>
        <dbReference type="ChEBI" id="CHEBI:16708"/>
        <dbReference type="ChEBI" id="CHEBI:17509"/>
        <dbReference type="ChEBI" id="CHEBI:43474"/>
        <dbReference type="ChEBI" id="CHEBI:58533"/>
        <dbReference type="EC" id="2.4.2.28"/>
    </reaction>
</comment>
<feature type="binding site" evidence="4">
    <location>
        <begin position="236"/>
        <end position="238"/>
    </location>
    <ligand>
        <name>substrate</name>
    </ligand>
</feature>
<dbReference type="Proteomes" id="UP000694925">
    <property type="component" value="Unplaced"/>
</dbReference>
<evidence type="ECO:0000256" key="3">
    <source>
        <dbReference type="ARBA" id="ARBA00022726"/>
    </source>
</evidence>